<proteinExistence type="predicted"/>
<dbReference type="RefSeq" id="XP_001445133.1">
    <property type="nucleotide sequence ID" value="XM_001445096.1"/>
</dbReference>
<dbReference type="OMA" id="SICVNCT"/>
<organism evidence="2 3">
    <name type="scientific">Paramecium tetraurelia</name>
    <dbReference type="NCBI Taxonomy" id="5888"/>
    <lineage>
        <taxon>Eukaryota</taxon>
        <taxon>Sar</taxon>
        <taxon>Alveolata</taxon>
        <taxon>Ciliophora</taxon>
        <taxon>Intramacronucleata</taxon>
        <taxon>Oligohymenophorea</taxon>
        <taxon>Peniculida</taxon>
        <taxon>Parameciidae</taxon>
        <taxon>Paramecium</taxon>
    </lineage>
</organism>
<keyword evidence="3" id="KW-1185">Reference proteome</keyword>
<dbReference type="GeneID" id="5030918"/>
<dbReference type="EMBL" id="CT868285">
    <property type="protein sequence ID" value="CAK77736.1"/>
    <property type="molecule type" value="Genomic_DNA"/>
</dbReference>
<accession>A0D3W9</accession>
<reference evidence="2 3" key="1">
    <citation type="journal article" date="2006" name="Nature">
        <title>Global trends of whole-genome duplications revealed by the ciliate Paramecium tetraurelia.</title>
        <authorList>
            <consortium name="Genoscope"/>
            <person name="Aury J.-M."/>
            <person name="Jaillon O."/>
            <person name="Duret L."/>
            <person name="Noel B."/>
            <person name="Jubin C."/>
            <person name="Porcel B.M."/>
            <person name="Segurens B."/>
            <person name="Daubin V."/>
            <person name="Anthouard V."/>
            <person name="Aiach N."/>
            <person name="Arnaiz O."/>
            <person name="Billaut A."/>
            <person name="Beisson J."/>
            <person name="Blanc I."/>
            <person name="Bouhouche K."/>
            <person name="Camara F."/>
            <person name="Duharcourt S."/>
            <person name="Guigo R."/>
            <person name="Gogendeau D."/>
            <person name="Katinka M."/>
            <person name="Keller A.-M."/>
            <person name="Kissmehl R."/>
            <person name="Klotz C."/>
            <person name="Koll F."/>
            <person name="Le Moue A."/>
            <person name="Lepere C."/>
            <person name="Malinsky S."/>
            <person name="Nowacki M."/>
            <person name="Nowak J.K."/>
            <person name="Plattner H."/>
            <person name="Poulain J."/>
            <person name="Ruiz F."/>
            <person name="Serrano V."/>
            <person name="Zagulski M."/>
            <person name="Dessen P."/>
            <person name="Betermier M."/>
            <person name="Weissenbach J."/>
            <person name="Scarpelli C."/>
            <person name="Schachter V."/>
            <person name="Sperling L."/>
            <person name="Meyer E."/>
            <person name="Cohen J."/>
            <person name="Wincker P."/>
        </authorList>
    </citation>
    <scope>NUCLEOTIDE SEQUENCE [LARGE SCALE GENOMIC DNA]</scope>
    <source>
        <strain evidence="2 3">Stock d4-2</strain>
    </source>
</reference>
<name>A0D3W9_PARTE</name>
<feature type="compositionally biased region" description="Polar residues" evidence="1">
    <location>
        <begin position="43"/>
        <end position="61"/>
    </location>
</feature>
<sequence length="74" mass="8796">MDSSICVNCTIKTEESDMQPFPQVQQIKFEYTDLYVIPETSKPKYQQEQQQTETSKIISSSEQRRILKHKRQQN</sequence>
<dbReference type="KEGG" id="ptm:GSPATT00013201001"/>
<evidence type="ECO:0000313" key="2">
    <source>
        <dbReference type="EMBL" id="CAK77736.1"/>
    </source>
</evidence>
<dbReference type="InParanoid" id="A0D3W9"/>
<evidence type="ECO:0000313" key="3">
    <source>
        <dbReference type="Proteomes" id="UP000000600"/>
    </source>
</evidence>
<feature type="region of interest" description="Disordered" evidence="1">
    <location>
        <begin position="40"/>
        <end position="74"/>
    </location>
</feature>
<protein>
    <submittedName>
        <fullName evidence="2">Uncharacterized protein</fullName>
    </submittedName>
</protein>
<dbReference type="HOGENOM" id="CLU_2693096_0_0_1"/>
<dbReference type="OrthoDB" id="10420581at2759"/>
<dbReference type="Proteomes" id="UP000000600">
    <property type="component" value="Unassembled WGS sequence"/>
</dbReference>
<dbReference type="AlphaFoldDB" id="A0D3W9"/>
<gene>
    <name evidence="2" type="ORF">GSPATT00013201001</name>
</gene>
<evidence type="ECO:0000256" key="1">
    <source>
        <dbReference type="SAM" id="MobiDB-lite"/>
    </source>
</evidence>